<evidence type="ECO:0000313" key="4">
    <source>
        <dbReference type="EMBL" id="CAB5043165.1"/>
    </source>
</evidence>
<protein>
    <submittedName>
        <fullName evidence="3">Unannotated protein</fullName>
    </submittedName>
</protein>
<dbReference type="Pfam" id="PF11390">
    <property type="entry name" value="FdsD"/>
    <property type="match status" value="1"/>
</dbReference>
<proteinExistence type="predicted"/>
<evidence type="ECO:0000313" key="2">
    <source>
        <dbReference type="EMBL" id="CAB4785233.1"/>
    </source>
</evidence>
<sequence>MSSSSDSLVRMINQIAANSMGAHDPVAAVVKHLHSFWTPKMCRDLKSSNLTSELNAVAAQALAAL</sequence>
<dbReference type="EMBL" id="CAEZXW010000116">
    <property type="protein sequence ID" value="CAB4714302.1"/>
    <property type="molecule type" value="Genomic_DNA"/>
</dbReference>
<evidence type="ECO:0000313" key="5">
    <source>
        <dbReference type="EMBL" id="CAB5047117.1"/>
    </source>
</evidence>
<dbReference type="EMBL" id="CAFBQA010000160">
    <property type="protein sequence ID" value="CAB5043165.1"/>
    <property type="molecule type" value="Genomic_DNA"/>
</dbReference>
<evidence type="ECO:0000313" key="3">
    <source>
        <dbReference type="EMBL" id="CAB4891753.1"/>
    </source>
</evidence>
<name>A0A6J7FJD6_9ZZZZ</name>
<dbReference type="EMBL" id="CAEZZQ010000124">
    <property type="protein sequence ID" value="CAB4785233.1"/>
    <property type="molecule type" value="Genomic_DNA"/>
</dbReference>
<gene>
    <name evidence="1" type="ORF">UFOPK2593_01332</name>
    <name evidence="2" type="ORF">UFOPK2894_01453</name>
    <name evidence="3" type="ORF">UFOPK3492_00410</name>
    <name evidence="4" type="ORF">UFOPK4234_01681</name>
    <name evidence="5" type="ORF">UFOPK4295_00483</name>
</gene>
<dbReference type="EMBL" id="CAFBMD010000018">
    <property type="protein sequence ID" value="CAB4891753.1"/>
    <property type="molecule type" value="Genomic_DNA"/>
</dbReference>
<dbReference type="InterPro" id="IPR021074">
    <property type="entry name" value="Formate_DH_dsu"/>
</dbReference>
<organism evidence="3">
    <name type="scientific">freshwater metagenome</name>
    <dbReference type="NCBI Taxonomy" id="449393"/>
    <lineage>
        <taxon>unclassified sequences</taxon>
        <taxon>metagenomes</taxon>
        <taxon>ecological metagenomes</taxon>
    </lineage>
</organism>
<dbReference type="EMBL" id="CAFBQF010000017">
    <property type="protein sequence ID" value="CAB5047117.1"/>
    <property type="molecule type" value="Genomic_DNA"/>
</dbReference>
<reference evidence="3" key="1">
    <citation type="submission" date="2020-05" db="EMBL/GenBank/DDBJ databases">
        <authorList>
            <person name="Chiriac C."/>
            <person name="Salcher M."/>
            <person name="Ghai R."/>
            <person name="Kavagutti S V."/>
        </authorList>
    </citation>
    <scope>NUCLEOTIDE SEQUENCE</scope>
</reference>
<accession>A0A6J7FJD6</accession>
<evidence type="ECO:0000313" key="1">
    <source>
        <dbReference type="EMBL" id="CAB4714302.1"/>
    </source>
</evidence>
<dbReference type="AlphaFoldDB" id="A0A6J7FJD6"/>